<comment type="caution">
    <text evidence="1">The sequence shown here is derived from an EMBL/GenBank/DDBJ whole genome shotgun (WGS) entry which is preliminary data.</text>
</comment>
<dbReference type="Proteomes" id="UP000005551">
    <property type="component" value="Unassembled WGS sequence"/>
</dbReference>
<evidence type="ECO:0008006" key="3">
    <source>
        <dbReference type="Google" id="ProtNLM"/>
    </source>
</evidence>
<dbReference type="EMBL" id="AJYA01000033">
    <property type="protein sequence ID" value="EIM75115.1"/>
    <property type="molecule type" value="Genomic_DNA"/>
</dbReference>
<sequence length="160" mass="17981">MKTLQKQATFLFAFLMSFLLTGCFEDIDQRFLFTTLTVEFDDSVGRTTAPGLDFPIVGTLRNNAGVRQYRVNLFGGLHDQDIEIEARIVESATTAQEGVHFNLPQGRMVRIPAGEAFGFVTVEIPELTNTQAVRLVFELQPTEEVRASANNRRIGIDIRR</sequence>
<evidence type="ECO:0000313" key="2">
    <source>
        <dbReference type="Proteomes" id="UP000005551"/>
    </source>
</evidence>
<dbReference type="AlphaFoldDB" id="I5BZW3"/>
<dbReference type="STRING" id="1189621.A3SI_14109"/>
<reference evidence="1 2" key="1">
    <citation type="submission" date="2012-05" db="EMBL/GenBank/DDBJ databases">
        <title>Genome sequence of Nitritalea halalkaliphila LW7.</title>
        <authorList>
            <person name="Jangir P.K."/>
            <person name="Singh A."/>
            <person name="Shivaji S."/>
            <person name="Sharma R."/>
        </authorList>
    </citation>
    <scope>NUCLEOTIDE SEQUENCE [LARGE SCALE GENOMIC DNA]</scope>
    <source>
        <strain evidence="1 2">LW7</strain>
    </source>
</reference>
<proteinExistence type="predicted"/>
<dbReference type="RefSeq" id="WP_009056038.1">
    <property type="nucleotide sequence ID" value="NZ_AJYA01000033.1"/>
</dbReference>
<protein>
    <recommendedName>
        <fullName evidence="3">DUF4843 domain-containing protein</fullName>
    </recommendedName>
</protein>
<evidence type="ECO:0000313" key="1">
    <source>
        <dbReference type="EMBL" id="EIM75115.1"/>
    </source>
</evidence>
<gene>
    <name evidence="1" type="ORF">A3SI_14109</name>
</gene>
<dbReference type="OrthoDB" id="674388at2"/>
<name>I5BZW3_9BACT</name>
<accession>I5BZW3</accession>
<organism evidence="1 2">
    <name type="scientific">Nitritalea halalkaliphila LW7</name>
    <dbReference type="NCBI Taxonomy" id="1189621"/>
    <lineage>
        <taxon>Bacteria</taxon>
        <taxon>Pseudomonadati</taxon>
        <taxon>Bacteroidota</taxon>
        <taxon>Cytophagia</taxon>
        <taxon>Cytophagales</taxon>
        <taxon>Cyclobacteriaceae</taxon>
        <taxon>Nitritalea</taxon>
    </lineage>
</organism>
<keyword evidence="2" id="KW-1185">Reference proteome</keyword>
<dbReference type="PROSITE" id="PS51257">
    <property type="entry name" value="PROKAR_LIPOPROTEIN"/>
    <property type="match status" value="1"/>
</dbReference>